<accession>A0A841HFC3</accession>
<name>A0A841HFC3_9GAMM</name>
<keyword evidence="2" id="KW-1185">Reference proteome</keyword>
<reference evidence="1 2" key="1">
    <citation type="submission" date="2020-08" db="EMBL/GenBank/DDBJ databases">
        <title>Genomic Encyclopedia of Type Strains, Phase IV (KMG-IV): sequencing the most valuable type-strain genomes for metagenomic binning, comparative biology and taxonomic classification.</title>
        <authorList>
            <person name="Goeker M."/>
        </authorList>
    </citation>
    <scope>NUCLEOTIDE SEQUENCE [LARGE SCALE GENOMIC DNA]</scope>
    <source>
        <strain evidence="1 2">DSM 26723</strain>
    </source>
</reference>
<dbReference type="EMBL" id="JACHHZ010000001">
    <property type="protein sequence ID" value="MBB6091274.1"/>
    <property type="molecule type" value="Genomic_DNA"/>
</dbReference>
<evidence type="ECO:0000313" key="1">
    <source>
        <dbReference type="EMBL" id="MBB6091274.1"/>
    </source>
</evidence>
<dbReference type="Proteomes" id="UP000588068">
    <property type="component" value="Unassembled WGS sequence"/>
</dbReference>
<evidence type="ECO:0000313" key="2">
    <source>
        <dbReference type="Proteomes" id="UP000588068"/>
    </source>
</evidence>
<proteinExistence type="predicted"/>
<dbReference type="AlphaFoldDB" id="A0A841HFC3"/>
<comment type="caution">
    <text evidence="1">The sequence shown here is derived from an EMBL/GenBank/DDBJ whole genome shotgun (WGS) entry which is preliminary data.</text>
</comment>
<gene>
    <name evidence="1" type="ORF">HNQ60_000120</name>
</gene>
<organism evidence="1 2">
    <name type="scientific">Povalibacter uvarum</name>
    <dbReference type="NCBI Taxonomy" id="732238"/>
    <lineage>
        <taxon>Bacteria</taxon>
        <taxon>Pseudomonadati</taxon>
        <taxon>Pseudomonadota</taxon>
        <taxon>Gammaproteobacteria</taxon>
        <taxon>Steroidobacterales</taxon>
        <taxon>Steroidobacteraceae</taxon>
        <taxon>Povalibacter</taxon>
    </lineage>
</organism>
<protein>
    <submittedName>
        <fullName evidence="1">Uncharacterized protein</fullName>
    </submittedName>
</protein>
<sequence length="75" mass="8615">MLEPSMLAFIEQCAQTRRFRSVDAFFDSALNVFRRHVEALDTYIQHEQAKGHSLEEIVSSTQCEIVVTRQLDAAE</sequence>